<dbReference type="InterPro" id="IPR003959">
    <property type="entry name" value="ATPase_AAA_core"/>
</dbReference>
<name>A0ABW9JXA7_9FLAO</name>
<accession>A0ABW9JXA7</accession>
<feature type="domain" description="ATPase AAA-type core" evidence="1">
    <location>
        <begin position="471"/>
        <end position="577"/>
    </location>
</feature>
<evidence type="ECO:0000259" key="1">
    <source>
        <dbReference type="Pfam" id="PF13304"/>
    </source>
</evidence>
<dbReference type="InterPro" id="IPR027417">
    <property type="entry name" value="P-loop_NTPase"/>
</dbReference>
<proteinExistence type="predicted"/>
<dbReference type="PANTHER" id="PTHR32182:SF22">
    <property type="entry name" value="ATP-DEPENDENT ENDONUCLEASE, OLD FAMILY-RELATED"/>
    <property type="match status" value="1"/>
</dbReference>
<dbReference type="RefSeq" id="WP_409355414.1">
    <property type="nucleotide sequence ID" value="NZ_JBJXVJ010000001.1"/>
</dbReference>
<reference evidence="2 3" key="1">
    <citation type="submission" date="2024-12" db="EMBL/GenBank/DDBJ databases">
        <title>Draft genome sequence of Chryseobacterium kwangjuense AG447.</title>
        <authorList>
            <person name="Cheptsov V.S."/>
            <person name="Belov A."/>
            <person name="Zavarzina A.G."/>
        </authorList>
    </citation>
    <scope>NUCLEOTIDE SEQUENCE [LARGE SCALE GENOMIC DNA]</scope>
    <source>
        <strain evidence="2 3">AG447</strain>
    </source>
</reference>
<comment type="caution">
    <text evidence="2">The sequence shown here is derived from an EMBL/GenBank/DDBJ whole genome shotgun (WGS) entry which is preliminary data.</text>
</comment>
<dbReference type="EMBL" id="JBJXVJ010000001">
    <property type="protein sequence ID" value="MFN1215613.1"/>
    <property type="molecule type" value="Genomic_DNA"/>
</dbReference>
<organism evidence="2 3">
    <name type="scientific">Chryseobacterium kwangjuense</name>
    <dbReference type="NCBI Taxonomy" id="267125"/>
    <lineage>
        <taxon>Bacteria</taxon>
        <taxon>Pseudomonadati</taxon>
        <taxon>Bacteroidota</taxon>
        <taxon>Flavobacteriia</taxon>
        <taxon>Flavobacteriales</taxon>
        <taxon>Weeksellaceae</taxon>
        <taxon>Chryseobacterium group</taxon>
        <taxon>Chryseobacterium</taxon>
    </lineage>
</organism>
<evidence type="ECO:0000313" key="3">
    <source>
        <dbReference type="Proteomes" id="UP001634154"/>
    </source>
</evidence>
<evidence type="ECO:0000313" key="2">
    <source>
        <dbReference type="EMBL" id="MFN1215613.1"/>
    </source>
</evidence>
<dbReference type="PANTHER" id="PTHR32182">
    <property type="entry name" value="DNA REPLICATION AND REPAIR PROTEIN RECF"/>
    <property type="match status" value="1"/>
</dbReference>
<protein>
    <submittedName>
        <fullName evidence="2">AAA family ATPase</fullName>
    </submittedName>
</protein>
<dbReference type="CDD" id="cd00267">
    <property type="entry name" value="ABC_ATPase"/>
    <property type="match status" value="1"/>
</dbReference>
<keyword evidence="3" id="KW-1185">Reference proteome</keyword>
<dbReference type="Pfam" id="PF13304">
    <property type="entry name" value="AAA_21"/>
    <property type="match status" value="1"/>
</dbReference>
<sequence>MRLTSIYIPENSLPHIFGEDHKGQIINLGGENFYSFSESPKKIKIKKEGKNKNYISKFYHNDIQLISAIVGQNGVGKSTILRALNHSIDPSSRKLVYIFESEKEEEIQIYNSTTKTIVCLDDKKFTTIDGKIFEPLYYSPSLDYDLIDARSPIALINYLTSDLETYFLDSISRNVSLLNDKIIETIKKVYQDFPDYDGITIKVKRQRKSFFRSVYIESNFGTPHRGDALKNEISGELSRLEDPSYGRDIYTRDEIKKMMEGNVKLLESESFTELFSKLWDIDDYKFVDDSGYDYIHNSEDFIKNIEITILSYLLVGATFPQTGLGGGLNFDKIIKENSFKGRLNLFLELYLVNEEKIITETIKNTVGIDVEKHEELVEMIRNHEISRVAGVDLGPIKSRMISDIEGFAAIFQFYTKIKKISKNKKVTFNGESLFYDIKKNEVKILFDELMYSYKYVLKSFPQSPVSKSLLDFMPNKKLSTGEKAILDFYSSMYTYIDTNKESKHLSYEHFLLLLDEPDLGFHPVWKKKFIEAISSTLPILFSKMTPHIYDGNKNYVKVRENPMIQIIFTTHDPLTLSDILNDSVVYLKKEGGLSKVLTSDDINRPQKTFGANIHELLSDSFFVEDGLIGEFASTKIDQAIDWLNNQADKKKFEYYRTLIENIGEPLIKNKLAEMYSEKMKDDLAKKVLKEEIDRLTDKYNNI</sequence>
<gene>
    <name evidence="2" type="ORF">ACKW6Q_01390</name>
</gene>
<dbReference type="SUPFAM" id="SSF52540">
    <property type="entry name" value="P-loop containing nucleoside triphosphate hydrolases"/>
    <property type="match status" value="1"/>
</dbReference>
<dbReference type="Gene3D" id="3.40.50.300">
    <property type="entry name" value="P-loop containing nucleotide triphosphate hydrolases"/>
    <property type="match status" value="2"/>
</dbReference>
<dbReference type="Proteomes" id="UP001634154">
    <property type="component" value="Unassembled WGS sequence"/>
</dbReference>